<sequence length="158" mass="17794">MSGAPGLRSLALRDRERFDYGDVILVAKPPRTSDDPREWAEAVFSIASIPPAVRVLFGVRMALAPLLGLRPAPRGVFDVREVVGDEALMAFDDDHLDFRCAVGVDAAAAVVRMTTVVRFRNWRGRLYFTPVGLLHPWIVHAMLRRCRRLMVERGRAER</sequence>
<gene>
    <name evidence="1" type="ORF">E4U02_12850</name>
</gene>
<keyword evidence="2" id="KW-1185">Reference proteome</keyword>
<protein>
    <submittedName>
        <fullName evidence="1">DUF2867 domain-containing protein</fullName>
    </submittedName>
</protein>
<dbReference type="RefSeq" id="WP_135115234.1">
    <property type="nucleotide sequence ID" value="NZ_JADGLL010000040.1"/>
</dbReference>
<evidence type="ECO:0000313" key="1">
    <source>
        <dbReference type="EMBL" id="TFU31814.1"/>
    </source>
</evidence>
<reference evidence="1 2" key="1">
    <citation type="submission" date="2019-03" db="EMBL/GenBank/DDBJ databases">
        <title>Diversity of the mouse oral microbiome.</title>
        <authorList>
            <person name="Joseph S."/>
            <person name="Aduse-Opoku J."/>
            <person name="Curtis M."/>
            <person name="Wade W."/>
            <person name="Hashim A."/>
        </authorList>
    </citation>
    <scope>NUCLEOTIDE SEQUENCE [LARGE SCALE GENOMIC DNA]</scope>
    <source>
        <strain evidence="1 2">P1012</strain>
    </source>
</reference>
<accession>A0A4Y9FRH2</accession>
<dbReference type="Proteomes" id="UP000298358">
    <property type="component" value="Unassembled WGS sequence"/>
</dbReference>
<dbReference type="EMBL" id="SPQB01000040">
    <property type="protein sequence ID" value="TFU31814.1"/>
    <property type="molecule type" value="Genomic_DNA"/>
</dbReference>
<dbReference type="InterPro" id="IPR021295">
    <property type="entry name" value="DUF2867"/>
</dbReference>
<dbReference type="AlphaFoldDB" id="A0A4Y9FRH2"/>
<organism evidence="1 2">
    <name type="scientific">Microbacterium paludicola</name>
    <dbReference type="NCBI Taxonomy" id="300019"/>
    <lineage>
        <taxon>Bacteria</taxon>
        <taxon>Bacillati</taxon>
        <taxon>Actinomycetota</taxon>
        <taxon>Actinomycetes</taxon>
        <taxon>Micrococcales</taxon>
        <taxon>Microbacteriaceae</taxon>
        <taxon>Microbacterium</taxon>
    </lineage>
</organism>
<name>A0A4Y9FRH2_9MICO</name>
<proteinExistence type="predicted"/>
<dbReference type="Pfam" id="PF11066">
    <property type="entry name" value="DUF2867"/>
    <property type="match status" value="1"/>
</dbReference>
<evidence type="ECO:0000313" key="2">
    <source>
        <dbReference type="Proteomes" id="UP000298358"/>
    </source>
</evidence>
<dbReference type="OrthoDB" id="4470938at2"/>
<comment type="caution">
    <text evidence="1">The sequence shown here is derived from an EMBL/GenBank/DDBJ whole genome shotgun (WGS) entry which is preliminary data.</text>
</comment>